<feature type="domain" description="PAZ" evidence="11">
    <location>
        <begin position="376"/>
        <end position="485"/>
    </location>
</feature>
<dbReference type="Gene3D" id="2.170.260.10">
    <property type="entry name" value="paz domain"/>
    <property type="match status" value="1"/>
</dbReference>
<dbReference type="PANTHER" id="PTHR22891">
    <property type="entry name" value="EUKARYOTIC TRANSLATION INITIATION FACTOR 2C"/>
    <property type="match status" value="1"/>
</dbReference>
<evidence type="ECO:0000256" key="10">
    <source>
        <dbReference type="SAM" id="MobiDB-lite"/>
    </source>
</evidence>
<dbReference type="FunFam" id="2.170.260.10:FF:000003">
    <property type="entry name" value="Piwi-like RNA-mediated gene silencing 2"/>
    <property type="match status" value="1"/>
</dbReference>
<keyword evidence="7" id="KW-0896">Oogenesis</keyword>
<evidence type="ECO:0000256" key="4">
    <source>
        <dbReference type="ARBA" id="ARBA00022490"/>
    </source>
</evidence>
<feature type="compositionally biased region" description="Low complexity" evidence="10">
    <location>
        <begin position="66"/>
        <end position="90"/>
    </location>
</feature>
<reference evidence="13" key="1">
    <citation type="submission" date="2022-07" db="EMBL/GenBank/DDBJ databases">
        <authorList>
            <person name="Trinca V."/>
            <person name="Uliana J.V.C."/>
            <person name="Torres T.T."/>
            <person name="Ward R.J."/>
            <person name="Monesi N."/>
        </authorList>
    </citation>
    <scope>NUCLEOTIDE SEQUENCE</scope>
    <source>
        <strain evidence="13">HSMRA1968</strain>
        <tissue evidence="13">Whole embryos</tissue>
    </source>
</reference>
<dbReference type="FunFam" id="3.30.420.10:FF:000014">
    <property type="entry name" value="Piwi-like RNA-mediated gene silencing 1"/>
    <property type="match status" value="1"/>
</dbReference>
<dbReference type="SMART" id="SM00950">
    <property type="entry name" value="Piwi"/>
    <property type="match status" value="1"/>
</dbReference>
<feature type="non-terminal residue" evidence="13">
    <location>
        <position position="961"/>
    </location>
</feature>
<dbReference type="InterPro" id="IPR003165">
    <property type="entry name" value="Piwi"/>
</dbReference>
<dbReference type="GO" id="GO:0003723">
    <property type="term" value="F:RNA binding"/>
    <property type="evidence" value="ECO:0007669"/>
    <property type="project" value="UniProtKB-KW"/>
</dbReference>
<feature type="compositionally biased region" description="Polar residues" evidence="10">
    <location>
        <begin position="142"/>
        <end position="159"/>
    </location>
</feature>
<dbReference type="GO" id="GO:0048477">
    <property type="term" value="P:oogenesis"/>
    <property type="evidence" value="ECO:0007669"/>
    <property type="project" value="UniProtKB-KW"/>
</dbReference>
<evidence type="ECO:0000256" key="8">
    <source>
        <dbReference type="ARBA" id="ARBA00023158"/>
    </source>
</evidence>
<accession>A0A9Q0MXP3</accession>
<dbReference type="OrthoDB" id="445936at2759"/>
<evidence type="ECO:0000259" key="12">
    <source>
        <dbReference type="PROSITE" id="PS50822"/>
    </source>
</evidence>
<gene>
    <name evidence="13" type="primary">aub</name>
    <name evidence="13" type="ORF">Bhyg_11253</name>
</gene>
<feature type="domain" description="Piwi" evidence="12">
    <location>
        <begin position="653"/>
        <end position="947"/>
    </location>
</feature>
<dbReference type="SMART" id="SM00949">
    <property type="entry name" value="PAZ"/>
    <property type="match status" value="1"/>
</dbReference>
<evidence type="ECO:0000256" key="7">
    <source>
        <dbReference type="ARBA" id="ARBA00022943"/>
    </source>
</evidence>
<dbReference type="InterPro" id="IPR003100">
    <property type="entry name" value="PAZ_dom"/>
</dbReference>
<dbReference type="SUPFAM" id="SSF53098">
    <property type="entry name" value="Ribonuclease H-like"/>
    <property type="match status" value="1"/>
</dbReference>
<evidence type="ECO:0000313" key="14">
    <source>
        <dbReference type="Proteomes" id="UP001151699"/>
    </source>
</evidence>
<proteinExistence type="inferred from homology"/>
<evidence type="ECO:0000313" key="13">
    <source>
        <dbReference type="EMBL" id="KAJ6638517.1"/>
    </source>
</evidence>
<organism evidence="13 14">
    <name type="scientific">Pseudolycoriella hygida</name>
    <dbReference type="NCBI Taxonomy" id="35572"/>
    <lineage>
        <taxon>Eukaryota</taxon>
        <taxon>Metazoa</taxon>
        <taxon>Ecdysozoa</taxon>
        <taxon>Arthropoda</taxon>
        <taxon>Hexapoda</taxon>
        <taxon>Insecta</taxon>
        <taxon>Pterygota</taxon>
        <taxon>Neoptera</taxon>
        <taxon>Endopterygota</taxon>
        <taxon>Diptera</taxon>
        <taxon>Nematocera</taxon>
        <taxon>Sciaroidea</taxon>
        <taxon>Sciaridae</taxon>
        <taxon>Pseudolycoriella</taxon>
    </lineage>
</organism>
<dbReference type="Gene3D" id="3.40.50.2300">
    <property type="match status" value="1"/>
</dbReference>
<dbReference type="GO" id="GO:0016891">
    <property type="term" value="F:RNA endonuclease activity producing 5'-phosphomonoesters, hydrolytic mechanism"/>
    <property type="evidence" value="ECO:0007669"/>
    <property type="project" value="UniProtKB-ARBA"/>
</dbReference>
<dbReference type="InterPro" id="IPR036085">
    <property type="entry name" value="PAZ_dom_sf"/>
</dbReference>
<comment type="subcellular location">
    <subcellularLocation>
        <location evidence="1">Cytoplasm</location>
        <location evidence="1">Cytoplasmic ribonucleoprotein granule</location>
    </subcellularLocation>
    <subcellularLocation>
        <location evidence="2">Cytoplasm</location>
        <location evidence="2">Perinuclear region</location>
    </subcellularLocation>
</comment>
<dbReference type="Pfam" id="PF02171">
    <property type="entry name" value="Piwi"/>
    <property type="match status" value="1"/>
</dbReference>
<dbReference type="Proteomes" id="UP001151699">
    <property type="component" value="Chromosome X"/>
</dbReference>
<dbReference type="Pfam" id="PF23278">
    <property type="entry name" value="Piwi_N"/>
    <property type="match status" value="1"/>
</dbReference>
<name>A0A9Q0MXP3_9DIPT</name>
<dbReference type="GO" id="GO:0043186">
    <property type="term" value="C:P granule"/>
    <property type="evidence" value="ECO:0007669"/>
    <property type="project" value="UniProtKB-ARBA"/>
</dbReference>
<comment type="similarity">
    <text evidence="9">Belongs to the argonaute family. Piwi subfamily.</text>
</comment>
<evidence type="ECO:0000259" key="11">
    <source>
        <dbReference type="PROSITE" id="PS50821"/>
    </source>
</evidence>
<dbReference type="Gene3D" id="3.30.420.10">
    <property type="entry name" value="Ribonuclease H-like superfamily/Ribonuclease H"/>
    <property type="match status" value="1"/>
</dbReference>
<dbReference type="GO" id="GO:0141009">
    <property type="term" value="P:transposable element silencing by piRNA-mediated mRNA destabilization"/>
    <property type="evidence" value="ECO:0007669"/>
    <property type="project" value="UniProtKB-ARBA"/>
</dbReference>
<protein>
    <submittedName>
        <fullName evidence="13">Protein aubergine</fullName>
    </submittedName>
</protein>
<feature type="region of interest" description="Disordered" evidence="10">
    <location>
        <begin position="1"/>
        <end position="183"/>
    </location>
</feature>
<dbReference type="GO" id="GO:0048471">
    <property type="term" value="C:perinuclear region of cytoplasm"/>
    <property type="evidence" value="ECO:0007669"/>
    <property type="project" value="UniProtKB-SubCell"/>
</dbReference>
<dbReference type="GO" id="GO:0140965">
    <property type="term" value="P:secondary piRNA processing"/>
    <property type="evidence" value="ECO:0007669"/>
    <property type="project" value="UniProtKB-ARBA"/>
</dbReference>
<keyword evidence="8" id="KW-0943">RNA-mediated gene silencing</keyword>
<keyword evidence="14" id="KW-1185">Reference proteome</keyword>
<dbReference type="EMBL" id="WJQU01000003">
    <property type="protein sequence ID" value="KAJ6638517.1"/>
    <property type="molecule type" value="Genomic_DNA"/>
</dbReference>
<feature type="compositionally biased region" description="Low complexity" evidence="10">
    <location>
        <begin position="34"/>
        <end position="51"/>
    </location>
</feature>
<dbReference type="AlphaFoldDB" id="A0A9Q0MXP3"/>
<dbReference type="PROSITE" id="PS50822">
    <property type="entry name" value="PIWI"/>
    <property type="match status" value="1"/>
</dbReference>
<evidence type="ECO:0000256" key="5">
    <source>
        <dbReference type="ARBA" id="ARBA00022782"/>
    </source>
</evidence>
<evidence type="ECO:0000256" key="6">
    <source>
        <dbReference type="ARBA" id="ARBA00022884"/>
    </source>
</evidence>
<comment type="caution">
    <text evidence="13">The sequence shown here is derived from an EMBL/GenBank/DDBJ whole genome shotgun (WGS) entry which is preliminary data.</text>
</comment>
<dbReference type="CDD" id="cd02845">
    <property type="entry name" value="PAZ_piwi_like"/>
    <property type="match status" value="1"/>
</dbReference>
<evidence type="ECO:0000256" key="9">
    <source>
        <dbReference type="ARBA" id="ARBA00038291"/>
    </source>
</evidence>
<dbReference type="InterPro" id="IPR012337">
    <property type="entry name" value="RNaseH-like_sf"/>
</dbReference>
<dbReference type="InterPro" id="IPR036397">
    <property type="entry name" value="RNaseH_sf"/>
</dbReference>
<dbReference type="PROSITE" id="PS50821">
    <property type="entry name" value="PAZ"/>
    <property type="match status" value="1"/>
</dbReference>
<feature type="compositionally biased region" description="Low complexity" evidence="10">
    <location>
        <begin position="13"/>
        <end position="27"/>
    </location>
</feature>
<dbReference type="CDD" id="cd04658">
    <property type="entry name" value="Piwi_piwi-like_Euk"/>
    <property type="match status" value="1"/>
</dbReference>
<dbReference type="Pfam" id="PF02170">
    <property type="entry name" value="PAZ"/>
    <property type="match status" value="1"/>
</dbReference>
<evidence type="ECO:0000256" key="2">
    <source>
        <dbReference type="ARBA" id="ARBA00004556"/>
    </source>
</evidence>
<evidence type="ECO:0000256" key="1">
    <source>
        <dbReference type="ARBA" id="ARBA00004331"/>
    </source>
</evidence>
<keyword evidence="5" id="KW-0221">Differentiation</keyword>
<evidence type="ECO:0000256" key="3">
    <source>
        <dbReference type="ARBA" id="ARBA00022473"/>
    </source>
</evidence>
<dbReference type="SUPFAM" id="SSF101690">
    <property type="entry name" value="PAZ domain"/>
    <property type="match status" value="1"/>
</dbReference>
<keyword evidence="6" id="KW-0694">RNA-binding</keyword>
<keyword evidence="3" id="KW-0217">Developmental protein</keyword>
<sequence>KNKGIMTGRGRSRGQAGQQQQGQTQSRTGGGRGRAQQTPLSPQQQQGSQQSFVPAPAPTVSAWGRPAPQSAAAPPPAQSAWGRPGPQSAAAPPPAQSAWGRPAAQQTSAPVVQVGLPAFRGSGESRARGRPIAQQPAGPSQAGPSQAGPSQAGPSQAEPSSPARAQPSQRERGNGAPADRGAIRGRAVISDIIRTKPEGMLTKIGNVGAPVPLKTNYFRLLKKPNWQIYQYRVDFSPNIVLEGLRNRLIFEQKATLGGYLFDGTMLFLTVKLRDEVTQFMSKDKEENPIQTTIKFVGLVSMMTASSVQILNLILRRSMGKLNLQMVGRNFFDSAAKITLNQYKLQLWPGYLTSIRQHETDILLCAEVTTKVMRTETIHDIMVDCHKNERNFQTAFTEIVVGMTVLTEFNKKTYKISEVDYSKNPRSTFMGKNGEISFADYYLQKHKLRIKDMNQPLLASKSSNRKIRGGEPEIIMLIPELCSATGLTQKMRNDGKLMAALANHTRLAPKVRIEKYIAFNQRLQTTKESVENFNEWNFKLDTNFVNVSGRVLPNETILFGKGKSVLTNQEADWSREFRNITMYVAQDCNRWVLIAPNTSSYQAPIIKDFLSVLQQASRGMNYRIGDPQIINLTEDNGSSYARALDQAASKDPQLIMAILPNNNSDRYSIIKKKLCDDRAIPSQVMCIKTITPKPGRDKSSLLTVGTKVAIQINCKLGGAPWMVQVPVSKLMVVGYDVCHDTKDKSRSYGALVATMDMRVAQNYFSAVTHHSNGEEMSNNLALNMQKAVRTYAAQHKYLPERIFFYRDGVGEGQTNYVFQHEIQQVRNALDKVYEGQPYKFIFIVVSKRINTRFFKGDANPSPGTVVDDIVTMPERYDFFLVAQSVRQGTVSPTSYNILFDGSTLTPGQLQQFTYKMTHLYYNWSGTLAVPSVCQYAHKLAYLVGNYIHRSPSAYLEKKLYFL</sequence>
<keyword evidence="4" id="KW-0963">Cytoplasm</keyword>